<evidence type="ECO:0000256" key="1">
    <source>
        <dbReference type="ARBA" id="ARBA00004496"/>
    </source>
</evidence>
<evidence type="ECO:0000313" key="13">
    <source>
        <dbReference type="Proteomes" id="UP000051717"/>
    </source>
</evidence>
<dbReference type="InterPro" id="IPR044068">
    <property type="entry name" value="CB"/>
</dbReference>
<dbReference type="CDD" id="cd00798">
    <property type="entry name" value="INT_XerDC_C"/>
    <property type="match status" value="1"/>
</dbReference>
<sequence length="302" mass="33669">MERMIERFVAAARAERNLSARTVAAYRSDLNQLRDFARGLLGRDDITPREVDSGVVRRFLSDLIARGRSRRSIERKLSTIRVFFRYLVEEGAVEVSPAAALRGPRRGRMLPTFLSEESAATVLEAASGSDPTGRRDRAILEVLYGGGIRAGELVALDREDVDLSTGLVRVWGKGGKERVVPIGRAAEGAVRRYMELRCKLLPPDGSRGGDERALFLNRFGRRLTTRSIQRIVKKYLALAVGLSEASPHTLRHSFATHLLDRGADIRAVKELLGHESLSTTQVYTHVTTDRIKKAYRQAHPRA</sequence>
<dbReference type="PROSITE" id="PS51898">
    <property type="entry name" value="TYR_RECOMBINASE"/>
    <property type="match status" value="1"/>
</dbReference>
<dbReference type="EMBL" id="LJUI01000181">
    <property type="protein sequence ID" value="KPK65949.1"/>
    <property type="molecule type" value="Genomic_DNA"/>
</dbReference>
<evidence type="ECO:0000256" key="9">
    <source>
        <dbReference type="HAMAP-Rule" id="MF_01808"/>
    </source>
</evidence>
<feature type="domain" description="Core-binding (CB)" evidence="11">
    <location>
        <begin position="1"/>
        <end position="88"/>
    </location>
</feature>
<proteinExistence type="inferred from homology"/>
<keyword evidence="7 9" id="KW-0233">DNA recombination</keyword>
<dbReference type="GO" id="GO:0005737">
    <property type="term" value="C:cytoplasm"/>
    <property type="evidence" value="ECO:0007669"/>
    <property type="project" value="UniProtKB-SubCell"/>
</dbReference>
<organism evidence="12 13">
    <name type="scientific">candidate division TA06 bacterium SM23_40</name>
    <dbReference type="NCBI Taxonomy" id="1703774"/>
    <lineage>
        <taxon>Bacteria</taxon>
        <taxon>Bacteria division TA06</taxon>
    </lineage>
</organism>
<dbReference type="HAMAP" id="MF_01808">
    <property type="entry name" value="Recomb_XerC_XerD"/>
    <property type="match status" value="1"/>
</dbReference>
<dbReference type="InterPro" id="IPR010998">
    <property type="entry name" value="Integrase_recombinase_N"/>
</dbReference>
<keyword evidence="8 9" id="KW-0131">Cell cycle</keyword>
<comment type="function">
    <text evidence="9">Site-specific tyrosine recombinase, which acts by catalyzing the cutting and rejoining of the recombining DNA molecules. The XerC-XerD complex is essential to convert dimers of the bacterial chromosome into monomers to permit their segregation at cell division. It also contributes to the segregational stability of plasmids.</text>
</comment>
<dbReference type="GO" id="GO:0003677">
    <property type="term" value="F:DNA binding"/>
    <property type="evidence" value="ECO:0007669"/>
    <property type="project" value="UniProtKB-UniRule"/>
</dbReference>
<dbReference type="Pfam" id="PF02899">
    <property type="entry name" value="Phage_int_SAM_1"/>
    <property type="match status" value="1"/>
</dbReference>
<evidence type="ECO:0000256" key="5">
    <source>
        <dbReference type="ARBA" id="ARBA00022908"/>
    </source>
</evidence>
<dbReference type="InterPro" id="IPR013762">
    <property type="entry name" value="Integrase-like_cat_sf"/>
</dbReference>
<dbReference type="InterPro" id="IPR004107">
    <property type="entry name" value="Integrase_SAM-like_N"/>
</dbReference>
<dbReference type="InterPro" id="IPR050090">
    <property type="entry name" value="Tyrosine_recombinase_XerCD"/>
</dbReference>
<feature type="active site" evidence="9">
    <location>
        <position position="251"/>
    </location>
</feature>
<evidence type="ECO:0000259" key="10">
    <source>
        <dbReference type="PROSITE" id="PS51898"/>
    </source>
</evidence>
<feature type="active site" evidence="9">
    <location>
        <position position="173"/>
    </location>
</feature>
<dbReference type="GO" id="GO:0051301">
    <property type="term" value="P:cell division"/>
    <property type="evidence" value="ECO:0007669"/>
    <property type="project" value="UniProtKB-KW"/>
</dbReference>
<dbReference type="Gene3D" id="1.10.150.130">
    <property type="match status" value="1"/>
</dbReference>
<evidence type="ECO:0000259" key="11">
    <source>
        <dbReference type="PROSITE" id="PS51900"/>
    </source>
</evidence>
<comment type="subunit">
    <text evidence="9">Forms a cyclic heterotetrameric complex composed of two molecules of XerC and two molecules of XerD.</text>
</comment>
<dbReference type="NCBIfam" id="NF001399">
    <property type="entry name" value="PRK00283.1"/>
    <property type="match status" value="1"/>
</dbReference>
<keyword evidence="5 9" id="KW-0229">DNA integration</keyword>
<gene>
    <name evidence="9" type="primary">xerC</name>
    <name evidence="12" type="ORF">AMJ82_12190</name>
</gene>
<dbReference type="AlphaFoldDB" id="A0A0S8G259"/>
<dbReference type="PATRIC" id="fig|1703774.3.peg.2585"/>
<keyword evidence="6 9" id="KW-0238">DNA-binding</keyword>
<protein>
    <recommendedName>
        <fullName evidence="9">Tyrosine recombinase XerC</fullName>
    </recommendedName>
</protein>
<comment type="subcellular location">
    <subcellularLocation>
        <location evidence="1 9">Cytoplasm</location>
    </subcellularLocation>
</comment>
<feature type="active site" evidence="9">
    <location>
        <position position="274"/>
    </location>
</feature>
<evidence type="ECO:0000256" key="8">
    <source>
        <dbReference type="ARBA" id="ARBA00023306"/>
    </source>
</evidence>
<dbReference type="PROSITE" id="PS51900">
    <property type="entry name" value="CB"/>
    <property type="match status" value="1"/>
</dbReference>
<keyword evidence="4 9" id="KW-0159">Chromosome partition</keyword>
<feature type="active site" evidence="9">
    <location>
        <position position="248"/>
    </location>
</feature>
<feature type="domain" description="Tyr recombinase" evidence="10">
    <location>
        <begin position="109"/>
        <end position="296"/>
    </location>
</feature>
<dbReference type="InterPro" id="IPR011010">
    <property type="entry name" value="DNA_brk_join_enz"/>
</dbReference>
<comment type="caution">
    <text evidence="12">The sequence shown here is derived from an EMBL/GenBank/DDBJ whole genome shotgun (WGS) entry which is preliminary data.</text>
</comment>
<comment type="similarity">
    <text evidence="9">Belongs to the 'phage' integrase family. XerC subfamily.</text>
</comment>
<evidence type="ECO:0000256" key="7">
    <source>
        <dbReference type="ARBA" id="ARBA00023172"/>
    </source>
</evidence>
<dbReference type="GO" id="GO:0007059">
    <property type="term" value="P:chromosome segregation"/>
    <property type="evidence" value="ECO:0007669"/>
    <property type="project" value="UniProtKB-UniRule"/>
</dbReference>
<keyword evidence="3 9" id="KW-0132">Cell division</keyword>
<dbReference type="InterPro" id="IPR002104">
    <property type="entry name" value="Integrase_catalytic"/>
</dbReference>
<evidence type="ECO:0000256" key="2">
    <source>
        <dbReference type="ARBA" id="ARBA00022490"/>
    </source>
</evidence>
<reference evidence="12 13" key="1">
    <citation type="journal article" date="2015" name="Microbiome">
        <title>Genomic resolution of linkages in carbon, nitrogen, and sulfur cycling among widespread estuary sediment bacteria.</title>
        <authorList>
            <person name="Baker B.J."/>
            <person name="Lazar C.S."/>
            <person name="Teske A.P."/>
            <person name="Dick G.J."/>
        </authorList>
    </citation>
    <scope>NUCLEOTIDE SEQUENCE [LARGE SCALE GENOMIC DNA]</scope>
    <source>
        <strain evidence="12">SM23_40</strain>
    </source>
</reference>
<evidence type="ECO:0000313" key="12">
    <source>
        <dbReference type="EMBL" id="KPK65949.1"/>
    </source>
</evidence>
<evidence type="ECO:0000256" key="6">
    <source>
        <dbReference type="ARBA" id="ARBA00023125"/>
    </source>
</evidence>
<dbReference type="GO" id="GO:0006313">
    <property type="term" value="P:DNA transposition"/>
    <property type="evidence" value="ECO:0007669"/>
    <property type="project" value="UniProtKB-UniRule"/>
</dbReference>
<evidence type="ECO:0000256" key="3">
    <source>
        <dbReference type="ARBA" id="ARBA00022618"/>
    </source>
</evidence>
<feature type="active site" description="O-(3'-phospho-DNA)-tyrosine intermediate" evidence="9">
    <location>
        <position position="283"/>
    </location>
</feature>
<accession>A0A0S8G259</accession>
<dbReference type="Proteomes" id="UP000051717">
    <property type="component" value="Unassembled WGS sequence"/>
</dbReference>
<feature type="active site" evidence="9">
    <location>
        <position position="149"/>
    </location>
</feature>
<dbReference type="InterPro" id="IPR023009">
    <property type="entry name" value="Tyrosine_recombinase_XerC/XerD"/>
</dbReference>
<dbReference type="PANTHER" id="PTHR30349">
    <property type="entry name" value="PHAGE INTEGRASE-RELATED"/>
    <property type="match status" value="1"/>
</dbReference>
<dbReference type="Gene3D" id="1.10.443.10">
    <property type="entry name" value="Intergrase catalytic core"/>
    <property type="match status" value="1"/>
</dbReference>
<dbReference type="Pfam" id="PF00589">
    <property type="entry name" value="Phage_integrase"/>
    <property type="match status" value="1"/>
</dbReference>
<name>A0A0S8G259_UNCT6</name>
<dbReference type="GO" id="GO:0009037">
    <property type="term" value="F:tyrosine-based site-specific recombinase activity"/>
    <property type="evidence" value="ECO:0007669"/>
    <property type="project" value="UniProtKB-UniRule"/>
</dbReference>
<evidence type="ECO:0000256" key="4">
    <source>
        <dbReference type="ARBA" id="ARBA00022829"/>
    </source>
</evidence>
<dbReference type="SUPFAM" id="SSF56349">
    <property type="entry name" value="DNA breaking-rejoining enzymes"/>
    <property type="match status" value="1"/>
</dbReference>
<keyword evidence="2 9" id="KW-0963">Cytoplasm</keyword>
<dbReference type="PANTHER" id="PTHR30349:SF77">
    <property type="entry name" value="TYROSINE RECOMBINASE XERC"/>
    <property type="match status" value="1"/>
</dbReference>